<dbReference type="AlphaFoldDB" id="A0A8K0WIR3"/>
<name>A0A8K0WIR3_9HYPO</name>
<dbReference type="OrthoDB" id="10370491at2759"/>
<gene>
    <name evidence="2" type="ORF">BKA59DRAFT_465310</name>
</gene>
<proteinExistence type="predicted"/>
<dbReference type="Proteomes" id="UP000813427">
    <property type="component" value="Unassembled WGS sequence"/>
</dbReference>
<keyword evidence="1" id="KW-0472">Membrane</keyword>
<accession>A0A8K0WIR3</accession>
<comment type="caution">
    <text evidence="2">The sequence shown here is derived from an EMBL/GenBank/DDBJ whole genome shotgun (WGS) entry which is preliminary data.</text>
</comment>
<evidence type="ECO:0000256" key="1">
    <source>
        <dbReference type="SAM" id="Phobius"/>
    </source>
</evidence>
<keyword evidence="3" id="KW-1185">Reference proteome</keyword>
<evidence type="ECO:0000313" key="3">
    <source>
        <dbReference type="Proteomes" id="UP000813427"/>
    </source>
</evidence>
<evidence type="ECO:0000313" key="2">
    <source>
        <dbReference type="EMBL" id="KAH7263203.1"/>
    </source>
</evidence>
<dbReference type="EMBL" id="JAGPXF010000001">
    <property type="protein sequence ID" value="KAH7263203.1"/>
    <property type="molecule type" value="Genomic_DNA"/>
</dbReference>
<feature type="transmembrane region" description="Helical" evidence="1">
    <location>
        <begin position="9"/>
        <end position="26"/>
    </location>
</feature>
<reference evidence="2" key="1">
    <citation type="journal article" date="2021" name="Nat. Commun.">
        <title>Genetic determinants of endophytism in the Arabidopsis root mycobiome.</title>
        <authorList>
            <person name="Mesny F."/>
            <person name="Miyauchi S."/>
            <person name="Thiergart T."/>
            <person name="Pickel B."/>
            <person name="Atanasova L."/>
            <person name="Karlsson M."/>
            <person name="Huettel B."/>
            <person name="Barry K.W."/>
            <person name="Haridas S."/>
            <person name="Chen C."/>
            <person name="Bauer D."/>
            <person name="Andreopoulos W."/>
            <person name="Pangilinan J."/>
            <person name="LaButti K."/>
            <person name="Riley R."/>
            <person name="Lipzen A."/>
            <person name="Clum A."/>
            <person name="Drula E."/>
            <person name="Henrissat B."/>
            <person name="Kohler A."/>
            <person name="Grigoriev I.V."/>
            <person name="Martin F.M."/>
            <person name="Hacquard S."/>
        </authorList>
    </citation>
    <scope>NUCLEOTIDE SEQUENCE</scope>
    <source>
        <strain evidence="2">MPI-SDFR-AT-0068</strain>
    </source>
</reference>
<keyword evidence="1" id="KW-1133">Transmembrane helix</keyword>
<organism evidence="2 3">
    <name type="scientific">Fusarium tricinctum</name>
    <dbReference type="NCBI Taxonomy" id="61284"/>
    <lineage>
        <taxon>Eukaryota</taxon>
        <taxon>Fungi</taxon>
        <taxon>Dikarya</taxon>
        <taxon>Ascomycota</taxon>
        <taxon>Pezizomycotina</taxon>
        <taxon>Sordariomycetes</taxon>
        <taxon>Hypocreomycetidae</taxon>
        <taxon>Hypocreales</taxon>
        <taxon>Nectriaceae</taxon>
        <taxon>Fusarium</taxon>
        <taxon>Fusarium tricinctum species complex</taxon>
    </lineage>
</organism>
<keyword evidence="1" id="KW-0812">Transmembrane</keyword>
<protein>
    <submittedName>
        <fullName evidence="2">Uncharacterized protein</fullName>
    </submittedName>
</protein>
<sequence>MSHLHAKYCLNRLSHAFLVLLLLAPWTLEQLLVWACRALALGPPLISAIVYLIPAPNRLSPLRTAQSRAGVSHCPMILNLDLRRLLLWLHMYTQAFQLFISTAKRPMQISSSRTTSDLQLFSSCAPFLFKPHSGPSTCVGCWC</sequence>